<keyword evidence="3" id="KW-1185">Reference proteome</keyword>
<evidence type="ECO:0000313" key="2">
    <source>
        <dbReference type="EMBL" id="VEL06573.1"/>
    </source>
</evidence>
<proteinExistence type="predicted"/>
<organism evidence="2 3">
    <name type="scientific">Protopolystoma xenopodis</name>
    <dbReference type="NCBI Taxonomy" id="117903"/>
    <lineage>
        <taxon>Eukaryota</taxon>
        <taxon>Metazoa</taxon>
        <taxon>Spiralia</taxon>
        <taxon>Lophotrochozoa</taxon>
        <taxon>Platyhelminthes</taxon>
        <taxon>Monogenea</taxon>
        <taxon>Polyopisthocotylea</taxon>
        <taxon>Polystomatidea</taxon>
        <taxon>Polystomatidae</taxon>
        <taxon>Protopolystoma</taxon>
    </lineage>
</organism>
<dbReference type="OrthoDB" id="2148418at2759"/>
<dbReference type="Proteomes" id="UP000784294">
    <property type="component" value="Unassembled WGS sequence"/>
</dbReference>
<dbReference type="AlphaFoldDB" id="A0A448W9N3"/>
<name>A0A448W9N3_9PLAT</name>
<feature type="region of interest" description="Disordered" evidence="1">
    <location>
        <begin position="712"/>
        <end position="747"/>
    </location>
</feature>
<evidence type="ECO:0000313" key="3">
    <source>
        <dbReference type="Proteomes" id="UP000784294"/>
    </source>
</evidence>
<sequence>MRTLRTQRWPSHRPSSMCWECGSESAILLRRPPSLGPTAVSLAPYGPDIFPDVSPASSKYCWNSSSSGYTTPAVLTPRTEPLYKPNNKSFIPPPPPVNWVGHESKILNIIPGLASKSKSEAVIMARRLMQLNLRILQISASGPCPTQICLAAKAQQATISLARFHTVVQVLNALKQLEITTRLSGEICYRSLGLKLPALFPRHLDRVSYSPLHWSRLDTILSPTPNCHTSLDAHKIFSTRSETSRYSRYFHTSPILYSAAQPDLSLLLLDLIITCNRSIAHEDILLLAIGCLANLAMHPPLAANVAVWWTPIYHNSGTRNCLQQLSMTAHSSAGAPMPEHTTHPISPKLEEGLTSQKNLFSTMDKVVSSQARYSSSANFIAPILPSPDKTLIPSSIMMPTMPSLSVARGQVTFSGISRIKSVKDVKGERPGSKCLSFTSRFDDHRCMTLKERGDIIGRFKHQMDFIDTNLSSTEKNEDFCQKSMLALDASADCSSSPIRRHLRSLSSDSTTRVNKANSSGNEIFRAMIRLLCLPFDLSKRVYLIAEQFHVDYLNSFWAYLNHSMQVYHNFISKGSFVGHSHDDSEIDLPSLTAYKTSGWQKTLPKYSLQSKNHTKVSGQIAWAKRSFADTLLFRYSGHGISLVDALLGLISRTWRSRPGTPGLRLFVRCTCLLALICAATPSYCLPKAKLVYLLQPIADSLLSRRSSGSMAVTTGSRACDSRQTSRKRIPRPTHISPPGLLTMRSGDSLSGKLRRSISFSDIPDHHRRADQILGHNYDLGSTDDNLLSMNTDSINDTGVSDVTPQSSASMDYRLLQVNAFTNVKPFSENLNLRLQPALSQVSDTEKLPRGYRTHKTTMFLSGTAKSRKENDQLKIGGVVEMPKEVLGSRSKPSCSSLQSHQHAISWPQQLPTGKIKSFLRLAVLSRELR</sequence>
<evidence type="ECO:0000256" key="1">
    <source>
        <dbReference type="SAM" id="MobiDB-lite"/>
    </source>
</evidence>
<gene>
    <name evidence="2" type="ORF">PXEA_LOCUS13</name>
</gene>
<accession>A0A448W9N3</accession>
<reference evidence="2" key="1">
    <citation type="submission" date="2018-11" db="EMBL/GenBank/DDBJ databases">
        <authorList>
            <consortium name="Pathogen Informatics"/>
        </authorList>
    </citation>
    <scope>NUCLEOTIDE SEQUENCE</scope>
</reference>
<protein>
    <submittedName>
        <fullName evidence="2">Uncharacterized protein</fullName>
    </submittedName>
</protein>
<dbReference type="EMBL" id="CAAALY010000039">
    <property type="protein sequence ID" value="VEL06573.1"/>
    <property type="molecule type" value="Genomic_DNA"/>
</dbReference>
<comment type="caution">
    <text evidence="2">The sequence shown here is derived from an EMBL/GenBank/DDBJ whole genome shotgun (WGS) entry which is preliminary data.</text>
</comment>